<dbReference type="AlphaFoldDB" id="A0A845M3S5"/>
<dbReference type="InterPro" id="IPR000421">
    <property type="entry name" value="FA58C"/>
</dbReference>
<sequence length="232" mass="25254">MAVLLTWRNWWAPDAPQNIYRSDQPFTRANLPAVYDTVDPGVFSYEDLPAEGVGYWYAVGASFGGVEIVSDAKYVISGASTGSSGPTYLDIVARYWRINKFATGGRASARECHFLDGDGVKLPGTLSASSARFSNVPSRAYDDDPATIWQAGTGDNQGAWFAIDLGDGNDARVDAIYYDAYDLDSMKDGFTELEYSDDGSTWVSLGTISHSYVWGPDTEGTIDVSNLTRTEL</sequence>
<dbReference type="Proteomes" id="UP000467322">
    <property type="component" value="Unassembled WGS sequence"/>
</dbReference>
<dbReference type="InterPro" id="IPR008979">
    <property type="entry name" value="Galactose-bd-like_sf"/>
</dbReference>
<gene>
    <name evidence="2" type="ORF">GQE99_14430</name>
</gene>
<feature type="domain" description="F5/8 type C" evidence="1">
    <location>
        <begin position="107"/>
        <end position="232"/>
    </location>
</feature>
<comment type="caution">
    <text evidence="2">The sequence shown here is derived from an EMBL/GenBank/DDBJ whole genome shotgun (WGS) entry which is preliminary data.</text>
</comment>
<evidence type="ECO:0000313" key="2">
    <source>
        <dbReference type="EMBL" id="MZR14216.1"/>
    </source>
</evidence>
<dbReference type="Gene3D" id="2.60.120.260">
    <property type="entry name" value="Galactose-binding domain-like"/>
    <property type="match status" value="1"/>
</dbReference>
<dbReference type="SUPFAM" id="SSF49785">
    <property type="entry name" value="Galactose-binding domain-like"/>
    <property type="match status" value="1"/>
</dbReference>
<evidence type="ECO:0000313" key="3">
    <source>
        <dbReference type="Proteomes" id="UP000467322"/>
    </source>
</evidence>
<accession>A0A845M3S5</accession>
<organism evidence="2 3">
    <name type="scientific">Maritimibacter harenae</name>
    <dbReference type="NCBI Taxonomy" id="2606218"/>
    <lineage>
        <taxon>Bacteria</taxon>
        <taxon>Pseudomonadati</taxon>
        <taxon>Pseudomonadota</taxon>
        <taxon>Alphaproteobacteria</taxon>
        <taxon>Rhodobacterales</taxon>
        <taxon>Roseobacteraceae</taxon>
        <taxon>Maritimibacter</taxon>
    </lineage>
</organism>
<proteinExistence type="predicted"/>
<dbReference type="EMBL" id="WTUX01000017">
    <property type="protein sequence ID" value="MZR14216.1"/>
    <property type="molecule type" value="Genomic_DNA"/>
</dbReference>
<dbReference type="RefSeq" id="WP_161352329.1">
    <property type="nucleotide sequence ID" value="NZ_WTUX01000017.1"/>
</dbReference>
<protein>
    <recommendedName>
        <fullName evidence="1">F5/8 type C domain-containing protein</fullName>
    </recommendedName>
</protein>
<dbReference type="PROSITE" id="PS50022">
    <property type="entry name" value="FA58C_3"/>
    <property type="match status" value="1"/>
</dbReference>
<reference evidence="2 3" key="1">
    <citation type="submission" date="2019-12" db="EMBL/GenBank/DDBJ databases">
        <title>Maritimibacter sp. nov. sp. isolated from sea sand.</title>
        <authorList>
            <person name="Kim J."/>
            <person name="Jeong S.E."/>
            <person name="Jung H.S."/>
            <person name="Jeon C.O."/>
        </authorList>
    </citation>
    <scope>NUCLEOTIDE SEQUENCE [LARGE SCALE GENOMIC DNA]</scope>
    <source>
        <strain evidence="2 3">DP07</strain>
    </source>
</reference>
<keyword evidence="3" id="KW-1185">Reference proteome</keyword>
<evidence type="ECO:0000259" key="1">
    <source>
        <dbReference type="PROSITE" id="PS50022"/>
    </source>
</evidence>
<dbReference type="Pfam" id="PF00754">
    <property type="entry name" value="F5_F8_type_C"/>
    <property type="match status" value="1"/>
</dbReference>
<name>A0A845M3S5_9RHOB</name>